<accession>A0A9W6QPV3</accession>
<dbReference type="PANTHER" id="PTHR46082:SF6">
    <property type="entry name" value="AAA+ ATPASE DOMAIN-CONTAINING PROTEIN-RELATED"/>
    <property type="match status" value="1"/>
</dbReference>
<name>A0A9W6QPV3_9PSEU</name>
<dbReference type="InterPro" id="IPR027417">
    <property type="entry name" value="P-loop_NTPase"/>
</dbReference>
<dbReference type="PRINTS" id="PR00364">
    <property type="entry name" value="DISEASERSIST"/>
</dbReference>
<dbReference type="SUPFAM" id="SSF48452">
    <property type="entry name" value="TPR-like"/>
    <property type="match status" value="2"/>
</dbReference>
<dbReference type="Gene3D" id="1.25.40.10">
    <property type="entry name" value="Tetratricopeptide repeat domain"/>
    <property type="match status" value="2"/>
</dbReference>
<dbReference type="InterPro" id="IPR011990">
    <property type="entry name" value="TPR-like_helical_dom_sf"/>
</dbReference>
<protein>
    <recommendedName>
        <fullName evidence="3">Tetratricopeptide repeat-containing protein</fullName>
    </recommendedName>
</protein>
<dbReference type="AlphaFoldDB" id="A0A9W6QPV3"/>
<dbReference type="Proteomes" id="UP001165042">
    <property type="component" value="Unassembled WGS sequence"/>
</dbReference>
<dbReference type="InterPro" id="IPR053137">
    <property type="entry name" value="NLR-like"/>
</dbReference>
<keyword evidence="2" id="KW-1185">Reference proteome</keyword>
<proteinExistence type="predicted"/>
<dbReference type="SUPFAM" id="SSF52540">
    <property type="entry name" value="P-loop containing nucleoside triphosphate hydrolases"/>
    <property type="match status" value="1"/>
</dbReference>
<dbReference type="PANTHER" id="PTHR46082">
    <property type="entry name" value="ATP/GTP-BINDING PROTEIN-RELATED"/>
    <property type="match status" value="1"/>
</dbReference>
<sequence>MRSRHLPHRSAAVPELVAGFQRRSIPELDSLAPGGVVLSGMGGVGKTQAAADHATWAWESGELALVGWVTATNRATVIGALAELGAVVTGAVVDDADQGAQHFLDWCATTGTRWLVVFDDVDDPAELAGLWPSTSGAGRLVVTTRRDEPWVLRSATRVVVPVDVFTEDESLAYLRGALDDVDGAGDLAAVLGHLPLALGQAAAYITMVPGMTCHDYLAKWHDQRTVLAELFPHGWTGADGYVDTVATTWSISIEAADRLDPTGMARPLLGIVSLLDPNGIPLSVLTSGPVCEFLSKGSNHSVDAGTAARALGCLRRLSLVSTRAGDSGPVVRAHALVQQATREQLPAEWLEVLVTVAADALVASWPSVERDVRLGAVLRANAAAVAERGGPLLWRDGCHNVLFVAAGSLGESGQVHAAITRHEELHAAAAHHLGADHPDTMALLNNAAHWHVEAGQHEAAARILTALLTSVTRVFGADHPNTLTTRDNLGRATGRAGDAEGAAELSTDLLADRLRVLGPDHPDTLIARNNVAAWRGKSGDAAGAIRALTDLVRDQTRVIGADHPHTLITRNNLAKYVGIAGDTPAAILAFTELLTDQLRALGPDHPDTLTTRHELARSRGDAGDVAGAIEALTELADDQLRVLGPDHPESIVTRETIANLRARRTDH</sequence>
<evidence type="ECO:0008006" key="3">
    <source>
        <dbReference type="Google" id="ProtNLM"/>
    </source>
</evidence>
<evidence type="ECO:0000313" key="2">
    <source>
        <dbReference type="Proteomes" id="UP001165042"/>
    </source>
</evidence>
<comment type="caution">
    <text evidence="1">The sequence shown here is derived from an EMBL/GenBank/DDBJ whole genome shotgun (WGS) entry which is preliminary data.</text>
</comment>
<dbReference type="EMBL" id="BSSD01000006">
    <property type="protein sequence ID" value="GLW93492.1"/>
    <property type="molecule type" value="Genomic_DNA"/>
</dbReference>
<organism evidence="1 2">
    <name type="scientific">Actinokineospora globicatena</name>
    <dbReference type="NCBI Taxonomy" id="103729"/>
    <lineage>
        <taxon>Bacteria</taxon>
        <taxon>Bacillati</taxon>
        <taxon>Actinomycetota</taxon>
        <taxon>Actinomycetes</taxon>
        <taxon>Pseudonocardiales</taxon>
        <taxon>Pseudonocardiaceae</taxon>
        <taxon>Actinokineospora</taxon>
    </lineage>
</organism>
<reference evidence="1" key="1">
    <citation type="submission" date="2023-02" db="EMBL/GenBank/DDBJ databases">
        <title>Actinokineospora globicatena NBRC 15670.</title>
        <authorList>
            <person name="Ichikawa N."/>
            <person name="Sato H."/>
            <person name="Tonouchi N."/>
        </authorList>
    </citation>
    <scope>NUCLEOTIDE SEQUENCE</scope>
    <source>
        <strain evidence="1">NBRC 15670</strain>
    </source>
</reference>
<gene>
    <name evidence="1" type="ORF">Aglo03_43080</name>
</gene>
<dbReference type="RefSeq" id="WP_285611834.1">
    <property type="nucleotide sequence ID" value="NZ_BSSD01000006.1"/>
</dbReference>
<evidence type="ECO:0000313" key="1">
    <source>
        <dbReference type="EMBL" id="GLW93492.1"/>
    </source>
</evidence>
<dbReference type="Pfam" id="PF13374">
    <property type="entry name" value="TPR_10"/>
    <property type="match status" value="4"/>
</dbReference>
<dbReference type="Gene3D" id="3.40.50.300">
    <property type="entry name" value="P-loop containing nucleotide triphosphate hydrolases"/>
    <property type="match status" value="1"/>
</dbReference>